<dbReference type="AlphaFoldDB" id="A0A9Q8CC33"/>
<evidence type="ECO:0000313" key="1">
    <source>
        <dbReference type="EMBL" id="TDL95537.1"/>
    </source>
</evidence>
<protein>
    <recommendedName>
        <fullName evidence="3">Helix-turn-helix domain-containing protein</fullName>
    </recommendedName>
</protein>
<evidence type="ECO:0000313" key="2">
    <source>
        <dbReference type="Proteomes" id="UP000295280"/>
    </source>
</evidence>
<keyword evidence="2" id="KW-1185">Reference proteome</keyword>
<dbReference type="EMBL" id="SCWD01000006">
    <property type="protein sequence ID" value="TDL95537.1"/>
    <property type="molecule type" value="Genomic_DNA"/>
</dbReference>
<evidence type="ECO:0008006" key="3">
    <source>
        <dbReference type="Google" id="ProtNLM"/>
    </source>
</evidence>
<name>A0A9Q8CC33_9STAP</name>
<reference evidence="1 2" key="1">
    <citation type="submission" date="2019-01" db="EMBL/GenBank/DDBJ databases">
        <title>Draft genome sequences of the type strains of six Macrococcus species.</title>
        <authorList>
            <person name="Mazhar S."/>
            <person name="Altermann E."/>
            <person name="Hill C."/>
            <person name="Mcauliffe O."/>
        </authorList>
    </citation>
    <scope>NUCLEOTIDE SEQUENCE [LARGE SCALE GENOMIC DNA]</scope>
    <source>
        <strain evidence="1 2">ATCC 51828</strain>
    </source>
</reference>
<proteinExistence type="predicted"/>
<comment type="caution">
    <text evidence="1">The sequence shown here is derived from an EMBL/GenBank/DDBJ whole genome shotgun (WGS) entry which is preliminary data.</text>
</comment>
<accession>A0A9Q8CC33</accession>
<gene>
    <name evidence="1" type="ORF">ERX40_10160</name>
</gene>
<sequence length="317" mass="36567">MYIPLREEEIKMTYMTINLSEYRAFSSVREMDHHAQQHQKSIKPIYFDVYNLLKQHSCVVTGVSYLKNRTIAELSGKSLSTVKDHIKYLIDNFFITKVNTMRVIKGGKGANIYIINSVDRRNELLDEKNRLSQTGYRNASKKDGKTLSQQAMAYVKIKKETIFFKAIKNSFTVTGSRKHKALISRINKIMDFRACPDNVPYDIYMSYSAFLSDKQIATLYSMIVAQTEDCNLTGEEINDIAEYAFKGLLLAMRRHYKDGAAPIKNMFSYTRKIARKKLVEIMDERTCCNNLDLSAAMEKWANTSLPKLHEGLADYVY</sequence>
<dbReference type="Proteomes" id="UP000295280">
    <property type="component" value="Unassembled WGS sequence"/>
</dbReference>
<organism evidence="1 2">
    <name type="scientific">Macrococcus carouselicus</name>
    <dbReference type="NCBI Taxonomy" id="69969"/>
    <lineage>
        <taxon>Bacteria</taxon>
        <taxon>Bacillati</taxon>
        <taxon>Bacillota</taxon>
        <taxon>Bacilli</taxon>
        <taxon>Bacillales</taxon>
        <taxon>Staphylococcaceae</taxon>
        <taxon>Macrococcus</taxon>
    </lineage>
</organism>